<dbReference type="InterPro" id="IPR011009">
    <property type="entry name" value="Kinase-like_dom_sf"/>
</dbReference>
<evidence type="ECO:0000256" key="5">
    <source>
        <dbReference type="ARBA" id="ARBA00022777"/>
    </source>
</evidence>
<keyword evidence="6" id="KW-0067">ATP-binding</keyword>
<dbReference type="GO" id="GO:0005524">
    <property type="term" value="F:ATP binding"/>
    <property type="evidence" value="ECO:0007669"/>
    <property type="project" value="UniProtKB-KW"/>
</dbReference>
<dbReference type="EC" id="2.7.11.1" evidence="1"/>
<dbReference type="AlphaFoldDB" id="G5BII8"/>
<dbReference type="InterPro" id="IPR000719">
    <property type="entry name" value="Prot_kinase_dom"/>
</dbReference>
<evidence type="ECO:0000259" key="8">
    <source>
        <dbReference type="PROSITE" id="PS50011"/>
    </source>
</evidence>
<dbReference type="GO" id="GO:0005737">
    <property type="term" value="C:cytoplasm"/>
    <property type="evidence" value="ECO:0007669"/>
    <property type="project" value="TreeGrafter"/>
</dbReference>
<proteinExistence type="predicted"/>
<feature type="region of interest" description="Disordered" evidence="7">
    <location>
        <begin position="143"/>
        <end position="165"/>
    </location>
</feature>
<dbReference type="GO" id="GO:0035556">
    <property type="term" value="P:intracellular signal transduction"/>
    <property type="evidence" value="ECO:0007669"/>
    <property type="project" value="TreeGrafter"/>
</dbReference>
<evidence type="ECO:0000313" key="10">
    <source>
        <dbReference type="Proteomes" id="UP000006813"/>
    </source>
</evidence>
<name>G5BII8_HETGA</name>
<dbReference type="SUPFAM" id="SSF56112">
    <property type="entry name" value="Protein kinase-like (PK-like)"/>
    <property type="match status" value="1"/>
</dbReference>
<keyword evidence="2" id="KW-0723">Serine/threonine-protein kinase</keyword>
<dbReference type="Pfam" id="PF00069">
    <property type="entry name" value="Pkinase"/>
    <property type="match status" value="1"/>
</dbReference>
<protein>
    <recommendedName>
        <fullName evidence="1">non-specific serine/threonine protein kinase</fullName>
        <ecNumber evidence="1">2.7.11.1</ecNumber>
    </recommendedName>
</protein>
<dbReference type="Gene3D" id="1.10.510.10">
    <property type="entry name" value="Transferase(Phosphotransferase) domain 1"/>
    <property type="match status" value="1"/>
</dbReference>
<evidence type="ECO:0000256" key="2">
    <source>
        <dbReference type="ARBA" id="ARBA00022527"/>
    </source>
</evidence>
<evidence type="ECO:0000256" key="4">
    <source>
        <dbReference type="ARBA" id="ARBA00022741"/>
    </source>
</evidence>
<accession>G5BII8</accession>
<keyword evidence="3" id="KW-0808">Transferase</keyword>
<keyword evidence="4" id="KW-0547">Nucleotide-binding</keyword>
<dbReference type="PROSITE" id="PS50011">
    <property type="entry name" value="PROTEIN_KINASE_DOM"/>
    <property type="match status" value="1"/>
</dbReference>
<evidence type="ECO:0000313" key="9">
    <source>
        <dbReference type="EMBL" id="EHB09099.1"/>
    </source>
</evidence>
<organism evidence="9 10">
    <name type="scientific">Heterocephalus glaber</name>
    <name type="common">Naked mole rat</name>
    <dbReference type="NCBI Taxonomy" id="10181"/>
    <lineage>
        <taxon>Eukaryota</taxon>
        <taxon>Metazoa</taxon>
        <taxon>Chordata</taxon>
        <taxon>Craniata</taxon>
        <taxon>Vertebrata</taxon>
        <taxon>Euteleostomi</taxon>
        <taxon>Mammalia</taxon>
        <taxon>Eutheria</taxon>
        <taxon>Euarchontoglires</taxon>
        <taxon>Glires</taxon>
        <taxon>Rodentia</taxon>
        <taxon>Hystricomorpha</taxon>
        <taxon>Bathyergidae</taxon>
        <taxon>Heterocephalus</taxon>
    </lineage>
</organism>
<dbReference type="Proteomes" id="UP000006813">
    <property type="component" value="Unassembled WGS sequence"/>
</dbReference>
<keyword evidence="5 9" id="KW-0418">Kinase</keyword>
<dbReference type="InParanoid" id="G5BII8"/>
<gene>
    <name evidence="9" type="ORF">GW7_10958</name>
</gene>
<dbReference type="EMBL" id="JH170429">
    <property type="protein sequence ID" value="EHB09099.1"/>
    <property type="molecule type" value="Genomic_DNA"/>
</dbReference>
<evidence type="ECO:0000256" key="3">
    <source>
        <dbReference type="ARBA" id="ARBA00022679"/>
    </source>
</evidence>
<evidence type="ECO:0000256" key="1">
    <source>
        <dbReference type="ARBA" id="ARBA00012513"/>
    </source>
</evidence>
<sequence>MREHLGWTSPTCPAVSLQENYEVLGLTTSSSSHSRQENCEVLARFDKGGFGRIFLAKHWGTGMLVAVKELVKAKEPAFYIVSEVQILKDLQHPNIVQLLEVIETFHKVYLVLEYQQREAMLEGSEEEQQRLPDSPVLRLPATLRAPPKQGGPNDSFTSLPGRLASEGDQSHGACVGIRTPTPLISVSTRVLPSFQTAVIRSGLEGYGEPKYSRGSVSTC</sequence>
<evidence type="ECO:0000256" key="6">
    <source>
        <dbReference type="ARBA" id="ARBA00022840"/>
    </source>
</evidence>
<evidence type="ECO:0000256" key="7">
    <source>
        <dbReference type="SAM" id="MobiDB-lite"/>
    </source>
</evidence>
<dbReference type="GO" id="GO:0004674">
    <property type="term" value="F:protein serine/threonine kinase activity"/>
    <property type="evidence" value="ECO:0007669"/>
    <property type="project" value="UniProtKB-KW"/>
</dbReference>
<feature type="domain" description="Protein kinase" evidence="8">
    <location>
        <begin position="39"/>
        <end position="219"/>
    </location>
</feature>
<reference evidence="9 10" key="1">
    <citation type="journal article" date="2011" name="Nature">
        <title>Genome sequencing reveals insights into physiology and longevity of the naked mole rat.</title>
        <authorList>
            <person name="Kim E.B."/>
            <person name="Fang X."/>
            <person name="Fushan A.A."/>
            <person name="Huang Z."/>
            <person name="Lobanov A.V."/>
            <person name="Han L."/>
            <person name="Marino S.M."/>
            <person name="Sun X."/>
            <person name="Turanov A.A."/>
            <person name="Yang P."/>
            <person name="Yim S.H."/>
            <person name="Zhao X."/>
            <person name="Kasaikina M.V."/>
            <person name="Stoletzki N."/>
            <person name="Peng C."/>
            <person name="Polak P."/>
            <person name="Xiong Z."/>
            <person name="Kiezun A."/>
            <person name="Zhu Y."/>
            <person name="Chen Y."/>
            <person name="Kryukov G.V."/>
            <person name="Zhang Q."/>
            <person name="Peshkin L."/>
            <person name="Yang L."/>
            <person name="Bronson R.T."/>
            <person name="Buffenstein R."/>
            <person name="Wang B."/>
            <person name="Han C."/>
            <person name="Li Q."/>
            <person name="Chen L."/>
            <person name="Zhao W."/>
            <person name="Sunyaev S.R."/>
            <person name="Park T.J."/>
            <person name="Zhang G."/>
            <person name="Wang J."/>
            <person name="Gladyshev V.N."/>
        </authorList>
    </citation>
    <scope>NUCLEOTIDE SEQUENCE [LARGE SCALE GENOMIC DNA]</scope>
</reference>
<dbReference type="PANTHER" id="PTHR24346:SF30">
    <property type="entry name" value="MATERNAL EMBRYONIC LEUCINE ZIPPER KINASE"/>
    <property type="match status" value="1"/>
</dbReference>
<dbReference type="PANTHER" id="PTHR24346">
    <property type="entry name" value="MAP/MICROTUBULE AFFINITY-REGULATING KINASE"/>
    <property type="match status" value="1"/>
</dbReference>